<evidence type="ECO:0000313" key="1">
    <source>
        <dbReference type="EMBL" id="KAL0131053.1"/>
    </source>
</evidence>
<comment type="caution">
    <text evidence="1">The sequence shown here is derived from an EMBL/GenBank/DDBJ whole genome shotgun (WGS) entry which is preliminary data.</text>
</comment>
<reference evidence="1 2" key="1">
    <citation type="submission" date="2023-03" db="EMBL/GenBank/DDBJ databases">
        <title>High recombination rates correlate with genetic variation in Cardiocondyla obscurior ants.</title>
        <authorList>
            <person name="Errbii M."/>
        </authorList>
    </citation>
    <scope>NUCLEOTIDE SEQUENCE [LARGE SCALE GENOMIC DNA]</scope>
    <source>
        <strain evidence="1">Alpha-2009</strain>
        <tissue evidence="1">Whole body</tissue>
    </source>
</reference>
<dbReference type="AlphaFoldDB" id="A0AAW2GV08"/>
<proteinExistence type="predicted"/>
<accession>A0AAW2GV08</accession>
<protein>
    <submittedName>
        <fullName evidence="1">Uncharacterized protein</fullName>
    </submittedName>
</protein>
<gene>
    <name evidence="1" type="ORF">PUN28_002563</name>
</gene>
<dbReference type="EMBL" id="JADYXP020000002">
    <property type="protein sequence ID" value="KAL0131053.1"/>
    <property type="molecule type" value="Genomic_DNA"/>
</dbReference>
<sequence>MSKGILSCVLRINYTALSAFRSLQNPTRGILLFCIRQNLFLQNIRER</sequence>
<organism evidence="1 2">
    <name type="scientific">Cardiocondyla obscurior</name>
    <dbReference type="NCBI Taxonomy" id="286306"/>
    <lineage>
        <taxon>Eukaryota</taxon>
        <taxon>Metazoa</taxon>
        <taxon>Ecdysozoa</taxon>
        <taxon>Arthropoda</taxon>
        <taxon>Hexapoda</taxon>
        <taxon>Insecta</taxon>
        <taxon>Pterygota</taxon>
        <taxon>Neoptera</taxon>
        <taxon>Endopterygota</taxon>
        <taxon>Hymenoptera</taxon>
        <taxon>Apocrita</taxon>
        <taxon>Aculeata</taxon>
        <taxon>Formicoidea</taxon>
        <taxon>Formicidae</taxon>
        <taxon>Myrmicinae</taxon>
        <taxon>Cardiocondyla</taxon>
    </lineage>
</organism>
<dbReference type="Proteomes" id="UP001430953">
    <property type="component" value="Unassembled WGS sequence"/>
</dbReference>
<name>A0AAW2GV08_9HYME</name>
<keyword evidence="2" id="KW-1185">Reference proteome</keyword>
<evidence type="ECO:0000313" key="2">
    <source>
        <dbReference type="Proteomes" id="UP001430953"/>
    </source>
</evidence>